<dbReference type="CDD" id="cd01948">
    <property type="entry name" value="EAL"/>
    <property type="match status" value="1"/>
</dbReference>
<dbReference type="SUPFAM" id="SSF141868">
    <property type="entry name" value="EAL domain-like"/>
    <property type="match status" value="1"/>
</dbReference>
<proteinExistence type="predicted"/>
<feature type="domain" description="EAL" evidence="1">
    <location>
        <begin position="7"/>
        <end position="244"/>
    </location>
</feature>
<dbReference type="EMBL" id="DROP01000303">
    <property type="protein sequence ID" value="HHI89201.1"/>
    <property type="molecule type" value="Genomic_DNA"/>
</dbReference>
<dbReference type="AlphaFoldDB" id="A0A7V5NXN9"/>
<dbReference type="PANTHER" id="PTHR33121:SF70">
    <property type="entry name" value="SIGNALING PROTEIN YKOW"/>
    <property type="match status" value="1"/>
</dbReference>
<dbReference type="Pfam" id="PF00563">
    <property type="entry name" value="EAL"/>
    <property type="match status" value="1"/>
</dbReference>
<organism evidence="2">
    <name type="scientific">Hellea balneolensis</name>
    <dbReference type="NCBI Taxonomy" id="287478"/>
    <lineage>
        <taxon>Bacteria</taxon>
        <taxon>Pseudomonadati</taxon>
        <taxon>Pseudomonadota</taxon>
        <taxon>Alphaproteobacteria</taxon>
        <taxon>Maricaulales</taxon>
        <taxon>Robiginitomaculaceae</taxon>
        <taxon>Hellea</taxon>
    </lineage>
</organism>
<accession>A0A7V5NXN9</accession>
<sequence>MRPTMSDLHTERGFRAHIHAQRHTIMRQPVVDANSGEILHHEWLVRFDSETGLERILRPAEISGAIADLDLSMLRQAVKALNTDTSRPAIAVNLSGASFANAGFERSLFMALSALKTNPSRLIFELTETWNLKDLRPVAHLLQILRERGHRLCLDDVGAGAASIRYIRAFETDWLKIDGEFVVSAAQHTRQKAILEALLGLKSALGVKFIAEGIESQALKSFACSMGFDALQGFIFGPPEPENL</sequence>
<evidence type="ECO:0000313" key="2">
    <source>
        <dbReference type="EMBL" id="HHI89201.1"/>
    </source>
</evidence>
<evidence type="ECO:0000259" key="1">
    <source>
        <dbReference type="PROSITE" id="PS50883"/>
    </source>
</evidence>
<dbReference type="PANTHER" id="PTHR33121">
    <property type="entry name" value="CYCLIC DI-GMP PHOSPHODIESTERASE PDEF"/>
    <property type="match status" value="1"/>
</dbReference>
<dbReference type="GO" id="GO:0071111">
    <property type="term" value="F:cyclic-guanylate-specific phosphodiesterase activity"/>
    <property type="evidence" value="ECO:0007669"/>
    <property type="project" value="InterPro"/>
</dbReference>
<dbReference type="InterPro" id="IPR035919">
    <property type="entry name" value="EAL_sf"/>
</dbReference>
<gene>
    <name evidence="2" type="ORF">ENK01_04525</name>
</gene>
<dbReference type="PROSITE" id="PS50883">
    <property type="entry name" value="EAL"/>
    <property type="match status" value="1"/>
</dbReference>
<dbReference type="SMART" id="SM00052">
    <property type="entry name" value="EAL"/>
    <property type="match status" value="1"/>
</dbReference>
<dbReference type="Gene3D" id="3.20.20.450">
    <property type="entry name" value="EAL domain"/>
    <property type="match status" value="1"/>
</dbReference>
<name>A0A7V5NXN9_9PROT</name>
<dbReference type="InterPro" id="IPR050706">
    <property type="entry name" value="Cyclic-di-GMP_PDE-like"/>
</dbReference>
<reference evidence="2" key="1">
    <citation type="journal article" date="2020" name="mSystems">
        <title>Genome- and Community-Level Interaction Insights into Carbon Utilization and Element Cycling Functions of Hydrothermarchaeota in Hydrothermal Sediment.</title>
        <authorList>
            <person name="Zhou Z."/>
            <person name="Liu Y."/>
            <person name="Xu W."/>
            <person name="Pan J."/>
            <person name="Luo Z.H."/>
            <person name="Li M."/>
        </authorList>
    </citation>
    <scope>NUCLEOTIDE SEQUENCE [LARGE SCALE GENOMIC DNA]</scope>
    <source>
        <strain evidence="2">HyVt-538</strain>
    </source>
</reference>
<comment type="caution">
    <text evidence="2">The sequence shown here is derived from an EMBL/GenBank/DDBJ whole genome shotgun (WGS) entry which is preliminary data.</text>
</comment>
<protein>
    <submittedName>
        <fullName evidence="2">EAL domain-containing protein</fullName>
    </submittedName>
</protein>
<dbReference type="InterPro" id="IPR001633">
    <property type="entry name" value="EAL_dom"/>
</dbReference>
<dbReference type="Proteomes" id="UP000885806">
    <property type="component" value="Unassembled WGS sequence"/>
</dbReference>